<feature type="zinc finger region" description="C3H1-type" evidence="10">
    <location>
        <begin position="317"/>
        <end position="344"/>
    </location>
</feature>
<feature type="compositionally biased region" description="Polar residues" evidence="11">
    <location>
        <begin position="565"/>
        <end position="596"/>
    </location>
</feature>
<dbReference type="Pfam" id="PF00076">
    <property type="entry name" value="RRM_1"/>
    <property type="match status" value="1"/>
</dbReference>
<dbReference type="PROSITE" id="PS50102">
    <property type="entry name" value="RRM"/>
    <property type="match status" value="1"/>
</dbReference>
<evidence type="ECO:0000256" key="5">
    <source>
        <dbReference type="ARBA" id="ARBA00022786"/>
    </source>
</evidence>
<feature type="region of interest" description="Disordered" evidence="11">
    <location>
        <begin position="343"/>
        <end position="373"/>
    </location>
</feature>
<dbReference type="PROSITE" id="PS51873">
    <property type="entry name" value="TRIAD"/>
    <property type="match status" value="1"/>
</dbReference>
<dbReference type="CDD" id="cd20335">
    <property type="entry name" value="BRcat_RBR"/>
    <property type="match status" value="1"/>
</dbReference>
<feature type="compositionally biased region" description="Low complexity" evidence="11">
    <location>
        <begin position="486"/>
        <end position="498"/>
    </location>
</feature>
<evidence type="ECO:0000313" key="17">
    <source>
        <dbReference type="Proteomes" id="UP001498398"/>
    </source>
</evidence>
<reference evidence="16 17" key="1">
    <citation type="submission" date="2024-01" db="EMBL/GenBank/DDBJ databases">
        <title>A draft genome for the cacao thread blight pathogen Marasmiellus scandens.</title>
        <authorList>
            <person name="Baruah I.K."/>
            <person name="Leung J."/>
            <person name="Bukari Y."/>
            <person name="Amoako-Attah I."/>
            <person name="Meinhardt L.W."/>
            <person name="Bailey B.A."/>
            <person name="Cohen S.P."/>
        </authorList>
    </citation>
    <scope>NUCLEOTIDE SEQUENCE [LARGE SCALE GENOMIC DNA]</scope>
    <source>
        <strain evidence="16 17">GH-19</strain>
    </source>
</reference>
<feature type="domain" description="C3H1-type" evidence="13">
    <location>
        <begin position="231"/>
        <end position="258"/>
    </location>
</feature>
<feature type="domain" description="C3H1-type" evidence="13">
    <location>
        <begin position="166"/>
        <end position="195"/>
    </location>
</feature>
<feature type="compositionally biased region" description="Basic and acidic residues" evidence="11">
    <location>
        <begin position="499"/>
        <end position="518"/>
    </location>
</feature>
<accession>A0ABR1JUB0</accession>
<dbReference type="InterPro" id="IPR013083">
    <property type="entry name" value="Znf_RING/FYVE/PHD"/>
</dbReference>
<keyword evidence="4 10" id="KW-0863">Zinc-finger</keyword>
<feature type="compositionally biased region" description="Basic and acidic residues" evidence="11">
    <location>
        <begin position="526"/>
        <end position="548"/>
    </location>
</feature>
<dbReference type="SUPFAM" id="SSF57850">
    <property type="entry name" value="RING/U-box"/>
    <property type="match status" value="1"/>
</dbReference>
<dbReference type="PANTHER" id="PTHR24009">
    <property type="entry name" value="RNA-BINDING (RRM/RBD/RNP MOTIFS)"/>
    <property type="match status" value="1"/>
</dbReference>
<dbReference type="Gene3D" id="3.30.40.10">
    <property type="entry name" value="Zinc/RING finger domain, C3HC4 (zinc finger)"/>
    <property type="match status" value="1"/>
</dbReference>
<protein>
    <recommendedName>
        <fullName evidence="18">RING-type E3 ubiquitin transferase</fullName>
    </recommendedName>
</protein>
<evidence type="ECO:0000256" key="3">
    <source>
        <dbReference type="ARBA" id="ARBA00022737"/>
    </source>
</evidence>
<keyword evidence="7 9" id="KW-0694">RNA-binding</keyword>
<feature type="region of interest" description="Disordered" evidence="11">
    <location>
        <begin position="700"/>
        <end position="764"/>
    </location>
</feature>
<feature type="zinc finger region" description="C3H1-type" evidence="10">
    <location>
        <begin position="369"/>
        <end position="396"/>
    </location>
</feature>
<keyword evidence="3" id="KW-0677">Repeat</keyword>
<feature type="region of interest" description="Disordered" evidence="11">
    <location>
        <begin position="394"/>
        <end position="606"/>
    </location>
</feature>
<dbReference type="PROSITE" id="PS50103">
    <property type="entry name" value="ZF_C3H1"/>
    <property type="match status" value="6"/>
</dbReference>
<evidence type="ECO:0000256" key="1">
    <source>
        <dbReference type="ARBA" id="ARBA00022679"/>
    </source>
</evidence>
<dbReference type="Gene3D" id="3.30.70.330">
    <property type="match status" value="2"/>
</dbReference>
<name>A0ABR1JUB0_9AGAR</name>
<evidence type="ECO:0000256" key="8">
    <source>
        <dbReference type="ARBA" id="ARBA00023125"/>
    </source>
</evidence>
<feature type="region of interest" description="Disordered" evidence="11">
    <location>
        <begin position="656"/>
        <end position="682"/>
    </location>
</feature>
<dbReference type="Pfam" id="PF14608">
    <property type="entry name" value="zf-CCCH_2"/>
    <property type="match status" value="3"/>
</dbReference>
<dbReference type="InterPro" id="IPR035979">
    <property type="entry name" value="RBD_domain_sf"/>
</dbReference>
<dbReference type="Proteomes" id="UP001498398">
    <property type="component" value="Unassembled WGS sequence"/>
</dbReference>
<evidence type="ECO:0000259" key="13">
    <source>
        <dbReference type="PROSITE" id="PS50103"/>
    </source>
</evidence>
<dbReference type="InterPro" id="IPR000571">
    <property type="entry name" value="Znf_CCCH"/>
</dbReference>
<evidence type="ECO:0000256" key="2">
    <source>
        <dbReference type="ARBA" id="ARBA00022723"/>
    </source>
</evidence>
<feature type="region of interest" description="Disordered" evidence="11">
    <location>
        <begin position="822"/>
        <end position="853"/>
    </location>
</feature>
<evidence type="ECO:0000256" key="4">
    <source>
        <dbReference type="ARBA" id="ARBA00022771"/>
    </source>
</evidence>
<feature type="compositionally biased region" description="Polar residues" evidence="11">
    <location>
        <begin position="749"/>
        <end position="762"/>
    </location>
</feature>
<dbReference type="Pfam" id="PF00642">
    <property type="entry name" value="zf-CCCH"/>
    <property type="match status" value="2"/>
</dbReference>
<dbReference type="Pfam" id="PF01485">
    <property type="entry name" value="IBR"/>
    <property type="match status" value="1"/>
</dbReference>
<dbReference type="InterPro" id="IPR044066">
    <property type="entry name" value="TRIAD_supradom"/>
</dbReference>
<evidence type="ECO:0000256" key="6">
    <source>
        <dbReference type="ARBA" id="ARBA00022833"/>
    </source>
</evidence>
<feature type="compositionally biased region" description="Basic and acidic residues" evidence="11">
    <location>
        <begin position="834"/>
        <end position="846"/>
    </location>
</feature>
<feature type="domain" description="C3H1-type" evidence="13">
    <location>
        <begin position="277"/>
        <end position="303"/>
    </location>
</feature>
<feature type="zinc finger region" description="C3H1-type" evidence="10">
    <location>
        <begin position="793"/>
        <end position="815"/>
    </location>
</feature>
<keyword evidence="6 10" id="KW-0862">Zinc</keyword>
<feature type="domain" description="C3H1-type" evidence="13">
    <location>
        <begin position="369"/>
        <end position="396"/>
    </location>
</feature>
<evidence type="ECO:0000256" key="7">
    <source>
        <dbReference type="ARBA" id="ARBA00022884"/>
    </source>
</evidence>
<dbReference type="InterPro" id="IPR000504">
    <property type="entry name" value="RRM_dom"/>
</dbReference>
<evidence type="ECO:0000256" key="11">
    <source>
        <dbReference type="SAM" id="MobiDB-lite"/>
    </source>
</evidence>
<keyword evidence="17" id="KW-1185">Reference proteome</keyword>
<feature type="domain" description="C3H1-type" evidence="13">
    <location>
        <begin position="317"/>
        <end position="344"/>
    </location>
</feature>
<dbReference type="SUPFAM" id="SSF54928">
    <property type="entry name" value="RNA-binding domain, RBD"/>
    <property type="match status" value="2"/>
</dbReference>
<dbReference type="InterPro" id="IPR002867">
    <property type="entry name" value="IBR_dom"/>
</dbReference>
<keyword evidence="1" id="KW-0808">Transferase</keyword>
<sequence length="1498" mass="165844">MSHSSKSTSTPPDSDATLNEPDSRGLLLQVPDRREAEQSPSSSHGSTSSENQNLRITYPSDGRSSGSTNIPSPSAIHDQQSPTSPKEQSQFSPQSMYPTHQSASWVGFPAQYIDPNSQNPYQQRPPPMSYMTSYGYMPGYPMPMMPMPMTLPAPPTTFNVPSSSNESQRPLCQYLTQPGGCPLGSPRCTFRHRLTPEEFSRASSSQQDNPEPPPPTRTDSVEPSQIQEPRQMRARPCAFFASGNCNNGDQCTYSHEFPAPEVSTSANSSDSYAQQHKIQTKCHFYEQGSCRNGDLCPYLHEDDKENKVKREQVTHRSWGTPPCKYFSEGNCRRGENCNFAHDMPEGHDSGDSNEWGWGQPGDEQATHRSRRTSPCKYFSEGNCRRGENCNFAHDMPEGQTSVNDSGNSNEPQTDDWGWGQPGDKGNSGSWDTLGTTADQWDSSASQANKETDGGWGKQDDGWGARSWDDVGKHQSSDRGWGKNDHGSGSSFGSRGQRNSRQDSRTHDYNSNGRSRDKSWNSGSGKGGEREVWKWEKTWGRERERENQSRRGGYGRSRWGNADPGSGSTSPNTWNARLSSTDLENEPEQPSSSSTSGIVPDLGGKNWSTVTVGDTTYKNPRSGFEPIPEYPKTLVQQQYLDTTADPTRWGFSVKETAKLASSRSPPAALHTPSSPALTPAVSAASRALASEQLTAQNHDSGDLAFQSSFDPPETNGIVTPPDSQDAHPESTADVGAQEPASQYDEEVPESQPNVDLDSSQPMTSWADDVEPTWAADSWGQEDEDLQTLGKFDRPCLKFAQGHCPSGDNCIFLHIDQDDLAPEDSVSMAQDTDTSETEHLDNEPGHLDEETEYPDNVLEGMPDREHLPLAISRGLSIFQCRAEFGAGASCMRLRTPFESSTIHFNDLPIRTTDETISELVQPFGNIVGSIDMEFQHGGASARVEFSECADAADAAAQLNGTDLHGTKLSVTLETIAPVIHNWQPSKYSRAIRISYPTPSRLAWAYYDSISDAKTVVKEADGKLFEGKKISVTFPDRIRKSQGHSFPVKVDGLPISADKASVTTFLSQVATKSPSTVHVNVPTYTGTDAEVYDGLRGMVEPFGQVEELVQLAHGVTDKTAMALVRFASEEAAVKAVNLLHNTPQDVLGNNKISVRHVYYFKVSLSLQHAALIEKELSELKTNLEDGCTIYWESRPSAFNVFLYSLNPMVFERTKRTLVPLVHGKEILDDEGKPLWDSYFDHPNSTKHLEKLNGEDKVLILDFRVRRILVLGDLESARQSLFKILKSVGEQQFTIDISEDGLIAGLLNGGFQDLDRAGIGSHKISLDPVARSLLVRGKIDLSDTVNQKLDEFRMSPVDDETACKFCSLSATHPIILLCSHKYCRECLLRYFRSMINPNFNVLRCLAVREDGSRCDHEIPFHVIQDTLSEEEQNDLFEFSFLRFIHSNPEQYRMCPILGCEAVYRVGRPGTALCCPACMTWICAHCHVELHEGLNCDEYSTIC</sequence>
<evidence type="ECO:0000313" key="15">
    <source>
        <dbReference type="EMBL" id="KAK7458901.1"/>
    </source>
</evidence>
<feature type="compositionally biased region" description="Low complexity" evidence="11">
    <location>
        <begin position="1"/>
        <end position="15"/>
    </location>
</feature>
<dbReference type="Gene3D" id="4.10.1000.10">
    <property type="entry name" value="Zinc finger, CCCH-type"/>
    <property type="match status" value="1"/>
</dbReference>
<dbReference type="InterPro" id="IPR036855">
    <property type="entry name" value="Znf_CCCH_sf"/>
</dbReference>
<feature type="compositionally biased region" description="Polar residues" evidence="11">
    <location>
        <begin position="398"/>
        <end position="411"/>
    </location>
</feature>
<feature type="domain" description="RING-type" evidence="14">
    <location>
        <begin position="1353"/>
        <end position="1498"/>
    </location>
</feature>
<feature type="domain" description="C3H1-type" evidence="13">
    <location>
        <begin position="793"/>
        <end position="815"/>
    </location>
</feature>
<feature type="zinc finger region" description="C3H1-type" evidence="10">
    <location>
        <begin position="166"/>
        <end position="195"/>
    </location>
</feature>
<dbReference type="SMART" id="SM00356">
    <property type="entry name" value="ZnF_C3H1"/>
    <property type="match status" value="6"/>
</dbReference>
<feature type="region of interest" description="Disordered" evidence="11">
    <location>
        <begin position="197"/>
        <end position="231"/>
    </location>
</feature>
<dbReference type="EMBL" id="JBANRG010000005">
    <property type="protein sequence ID" value="KAK7466429.1"/>
    <property type="molecule type" value="Genomic_DNA"/>
</dbReference>
<evidence type="ECO:0000256" key="9">
    <source>
        <dbReference type="PROSITE-ProRule" id="PRU00176"/>
    </source>
</evidence>
<evidence type="ECO:0000256" key="10">
    <source>
        <dbReference type="PROSITE-ProRule" id="PRU00723"/>
    </source>
</evidence>
<feature type="compositionally biased region" description="Polar residues" evidence="11">
    <location>
        <begin position="62"/>
        <end position="102"/>
    </location>
</feature>
<evidence type="ECO:0000259" key="14">
    <source>
        <dbReference type="PROSITE" id="PS51873"/>
    </source>
</evidence>
<feature type="zinc finger region" description="C3H1-type" evidence="10">
    <location>
        <begin position="277"/>
        <end position="303"/>
    </location>
</feature>
<evidence type="ECO:0000259" key="12">
    <source>
        <dbReference type="PROSITE" id="PS50102"/>
    </source>
</evidence>
<evidence type="ECO:0000313" key="16">
    <source>
        <dbReference type="EMBL" id="KAK7466429.1"/>
    </source>
</evidence>
<keyword evidence="8" id="KW-0238">DNA-binding</keyword>
<dbReference type="PROSITE" id="PS00518">
    <property type="entry name" value="ZF_RING_1"/>
    <property type="match status" value="1"/>
</dbReference>
<feature type="compositionally biased region" description="Polar residues" evidence="11">
    <location>
        <begin position="426"/>
        <end position="448"/>
    </location>
</feature>
<dbReference type="EMBL" id="JBANRG010000017">
    <property type="protein sequence ID" value="KAK7458901.1"/>
    <property type="molecule type" value="Genomic_DNA"/>
</dbReference>
<dbReference type="InterPro" id="IPR017907">
    <property type="entry name" value="Znf_RING_CS"/>
</dbReference>
<feature type="region of interest" description="Disordered" evidence="11">
    <location>
        <begin position="1"/>
        <end position="102"/>
    </location>
</feature>
<proteinExistence type="predicted"/>
<feature type="compositionally biased region" description="Polar residues" evidence="11">
    <location>
        <begin position="217"/>
        <end position="228"/>
    </location>
</feature>
<feature type="compositionally biased region" description="Low complexity" evidence="11">
    <location>
        <begin position="39"/>
        <end position="49"/>
    </location>
</feature>
<keyword evidence="5" id="KW-0833">Ubl conjugation pathway</keyword>
<evidence type="ECO:0008006" key="18">
    <source>
        <dbReference type="Google" id="ProtNLM"/>
    </source>
</evidence>
<feature type="domain" description="RRM" evidence="12">
    <location>
        <begin position="898"/>
        <end position="973"/>
    </location>
</feature>
<gene>
    <name evidence="16" type="ORF">VKT23_005151</name>
    <name evidence="15" type="ORF">VKT23_009912</name>
</gene>
<dbReference type="SMART" id="SM00360">
    <property type="entry name" value="RRM"/>
    <property type="match status" value="2"/>
</dbReference>
<organism evidence="16 17">
    <name type="scientific">Marasmiellus scandens</name>
    <dbReference type="NCBI Taxonomy" id="2682957"/>
    <lineage>
        <taxon>Eukaryota</taxon>
        <taxon>Fungi</taxon>
        <taxon>Dikarya</taxon>
        <taxon>Basidiomycota</taxon>
        <taxon>Agaricomycotina</taxon>
        <taxon>Agaricomycetes</taxon>
        <taxon>Agaricomycetidae</taxon>
        <taxon>Agaricales</taxon>
        <taxon>Marasmiineae</taxon>
        <taxon>Omphalotaceae</taxon>
        <taxon>Marasmiellus</taxon>
    </lineage>
</organism>
<keyword evidence="2 10" id="KW-0479">Metal-binding</keyword>
<feature type="zinc finger region" description="C3H1-type" evidence="10">
    <location>
        <begin position="231"/>
        <end position="258"/>
    </location>
</feature>
<dbReference type="InterPro" id="IPR012677">
    <property type="entry name" value="Nucleotide-bd_a/b_plait_sf"/>
</dbReference>
<dbReference type="CDD" id="cd00590">
    <property type="entry name" value="RRM_SF"/>
    <property type="match status" value="2"/>
</dbReference>
<dbReference type="SUPFAM" id="SSF90229">
    <property type="entry name" value="CCCH zinc finger"/>
    <property type="match status" value="4"/>
</dbReference>
<dbReference type="Gene3D" id="3.30.1370.210">
    <property type="match status" value="2"/>
</dbReference>
<comment type="caution">
    <text evidence="16">The sequence shown here is derived from an EMBL/GenBank/DDBJ whole genome shotgun (WGS) entry which is preliminary data.</text>
</comment>
<feature type="compositionally biased region" description="Basic and acidic residues" evidence="11">
    <location>
        <begin position="449"/>
        <end position="485"/>
    </location>
</feature>